<evidence type="ECO:0000256" key="1">
    <source>
        <dbReference type="SAM" id="MobiDB-lite"/>
    </source>
</evidence>
<dbReference type="AlphaFoldDB" id="A0A3M7GKV2"/>
<feature type="region of interest" description="Disordered" evidence="1">
    <location>
        <begin position="54"/>
        <end position="74"/>
    </location>
</feature>
<organism evidence="2 3">
    <name type="scientific">Hortaea werneckii</name>
    <name type="common">Black yeast</name>
    <name type="synonym">Cladosporium werneckii</name>
    <dbReference type="NCBI Taxonomy" id="91943"/>
    <lineage>
        <taxon>Eukaryota</taxon>
        <taxon>Fungi</taxon>
        <taxon>Dikarya</taxon>
        <taxon>Ascomycota</taxon>
        <taxon>Pezizomycotina</taxon>
        <taxon>Dothideomycetes</taxon>
        <taxon>Dothideomycetidae</taxon>
        <taxon>Mycosphaerellales</taxon>
        <taxon>Teratosphaeriaceae</taxon>
        <taxon>Hortaea</taxon>
    </lineage>
</organism>
<name>A0A3M7GKV2_HORWE</name>
<accession>A0A3M7GKV2</accession>
<dbReference type="EMBL" id="QWIS01000212">
    <property type="protein sequence ID" value="RMZ01427.1"/>
    <property type="molecule type" value="Genomic_DNA"/>
</dbReference>
<comment type="caution">
    <text evidence="2">The sequence shown here is derived from an EMBL/GenBank/DDBJ whole genome shotgun (WGS) entry which is preliminary data.</text>
</comment>
<evidence type="ECO:0000313" key="2">
    <source>
        <dbReference type="EMBL" id="RMZ01427.1"/>
    </source>
</evidence>
<dbReference type="VEuPathDB" id="FungiDB:BTJ68_09309"/>
<dbReference type="Proteomes" id="UP000280598">
    <property type="component" value="Unassembled WGS sequence"/>
</dbReference>
<sequence length="128" mass="14170">MHPKTTTARPKGTAYCHHVLFKMHTQCFCTFETSHKRIETSVPRNQPEIHAAAAAETDIARTSPGPCKGRHPDIEPATTISAIFTYPSSARSQTNYLQAQSQSTKAKAWISCAVKDEDRQARIIATET</sequence>
<gene>
    <name evidence="2" type="ORF">D0860_07619</name>
</gene>
<proteinExistence type="predicted"/>
<reference evidence="2 3" key="1">
    <citation type="journal article" date="2018" name="BMC Genomics">
        <title>Genomic evidence for intraspecific hybridization in a clonal and extremely halotolerant yeast.</title>
        <authorList>
            <person name="Gostincar C."/>
            <person name="Stajich J.E."/>
            <person name="Zupancic J."/>
            <person name="Zalar P."/>
            <person name="Gunde-Cimerman N."/>
        </authorList>
    </citation>
    <scope>NUCLEOTIDE SEQUENCE [LARGE SCALE GENOMIC DNA]</scope>
    <source>
        <strain evidence="2 3">EXF-562</strain>
    </source>
</reference>
<evidence type="ECO:0000313" key="3">
    <source>
        <dbReference type="Proteomes" id="UP000280598"/>
    </source>
</evidence>
<protein>
    <submittedName>
        <fullName evidence="2">Uncharacterized protein</fullName>
    </submittedName>
</protein>